<evidence type="ECO:0000256" key="2">
    <source>
        <dbReference type="PROSITE-ProRule" id="PRU00723"/>
    </source>
</evidence>
<keyword evidence="6" id="KW-1185">Reference proteome</keyword>
<evidence type="ECO:0000256" key="3">
    <source>
        <dbReference type="SAM" id="MobiDB-lite"/>
    </source>
</evidence>
<dbReference type="OrthoDB" id="629492at2759"/>
<name>A0A6A4I5H2_9AGAR</name>
<feature type="domain" description="C3H1-type" evidence="4">
    <location>
        <begin position="136"/>
        <end position="162"/>
    </location>
</feature>
<feature type="domain" description="C3H1-type" evidence="4">
    <location>
        <begin position="170"/>
        <end position="196"/>
    </location>
</feature>
<evidence type="ECO:0000259" key="4">
    <source>
        <dbReference type="PROSITE" id="PS50103"/>
    </source>
</evidence>
<dbReference type="Proteomes" id="UP000799118">
    <property type="component" value="Unassembled WGS sequence"/>
</dbReference>
<feature type="zinc finger region" description="C3H1-type" evidence="2">
    <location>
        <begin position="170"/>
        <end position="196"/>
    </location>
</feature>
<dbReference type="PROSITE" id="PS50103">
    <property type="entry name" value="ZF_C3H1"/>
    <property type="match status" value="2"/>
</dbReference>
<gene>
    <name evidence="5" type="ORF">BT96DRAFT_916342</name>
</gene>
<dbReference type="InterPro" id="IPR019734">
    <property type="entry name" value="TPR_rpt"/>
</dbReference>
<feature type="region of interest" description="Disordered" evidence="3">
    <location>
        <begin position="106"/>
        <end position="148"/>
    </location>
</feature>
<evidence type="ECO:0000313" key="6">
    <source>
        <dbReference type="Proteomes" id="UP000799118"/>
    </source>
</evidence>
<accession>A0A6A4I5H2</accession>
<dbReference type="AlphaFoldDB" id="A0A6A4I5H2"/>
<sequence length="428" mass="47811">MFDENSAKPFKIHKQYANLARGYTELTLYREAEAIATRALELNPRADHARYDRAMARWNSGNLRAAAADLDALVDLRGARFFGVCKTREILHELLQSETDLSNAIKDLSWPHPDSDAAEPNNNDHHPCERNESGAFRHSPPCSDHNRSKCRREDCPYSHTPDANSIRAPSAGRNVCIRYLVGRCSRKGCLYSHSTSGLPKDITVVGPSLDSRFIELQWWNDPARMEGIRQCLKDRDARLKQEYEARVVARAEKAVKLQAAQHADNAESVPSDENLPPSPPVAEFEQKTNKGKSKPKTGKEKKKSNKVQMADSVVDAGLVQNVLHPGPPIVESERKTRKGKSETASEKKSTKKVKVSTKSAKVESMGPVPISQRRKIKQSYYPMSKTVKSLEKLANCGFTDDDVAELTELGVNPWDANAQSILVHLDDY</sequence>
<evidence type="ECO:0000313" key="5">
    <source>
        <dbReference type="EMBL" id="KAE9405163.1"/>
    </source>
</evidence>
<dbReference type="PROSITE" id="PS50005">
    <property type="entry name" value="TPR"/>
    <property type="match status" value="1"/>
</dbReference>
<dbReference type="SUPFAM" id="SSF48452">
    <property type="entry name" value="TPR-like"/>
    <property type="match status" value="1"/>
</dbReference>
<keyword evidence="1" id="KW-0802">TPR repeat</keyword>
<feature type="compositionally biased region" description="Basic residues" evidence="3">
    <location>
        <begin position="289"/>
        <end position="305"/>
    </location>
</feature>
<feature type="region of interest" description="Disordered" evidence="3">
    <location>
        <begin position="258"/>
        <end position="376"/>
    </location>
</feature>
<dbReference type="InterPro" id="IPR000571">
    <property type="entry name" value="Znf_CCCH"/>
</dbReference>
<protein>
    <recommendedName>
        <fullName evidence="4">C3H1-type domain-containing protein</fullName>
    </recommendedName>
</protein>
<feature type="compositionally biased region" description="Basic and acidic residues" evidence="3">
    <location>
        <begin position="331"/>
        <end position="348"/>
    </location>
</feature>
<dbReference type="EMBL" id="ML769411">
    <property type="protein sequence ID" value="KAE9405163.1"/>
    <property type="molecule type" value="Genomic_DNA"/>
</dbReference>
<dbReference type="Gene3D" id="3.30.1370.210">
    <property type="match status" value="1"/>
</dbReference>
<feature type="zinc finger region" description="C3H1-type" evidence="2">
    <location>
        <begin position="136"/>
        <end position="162"/>
    </location>
</feature>
<keyword evidence="2" id="KW-0863">Zinc-finger</keyword>
<dbReference type="Gene3D" id="1.25.40.10">
    <property type="entry name" value="Tetratricopeptide repeat domain"/>
    <property type="match status" value="1"/>
</dbReference>
<feature type="compositionally biased region" description="Basic and acidic residues" evidence="3">
    <location>
        <begin position="122"/>
        <end position="132"/>
    </location>
</feature>
<dbReference type="InterPro" id="IPR011990">
    <property type="entry name" value="TPR-like_helical_dom_sf"/>
</dbReference>
<feature type="repeat" description="TPR" evidence="1">
    <location>
        <begin position="13"/>
        <end position="46"/>
    </location>
</feature>
<organism evidence="5 6">
    <name type="scientific">Gymnopus androsaceus JB14</name>
    <dbReference type="NCBI Taxonomy" id="1447944"/>
    <lineage>
        <taxon>Eukaryota</taxon>
        <taxon>Fungi</taxon>
        <taxon>Dikarya</taxon>
        <taxon>Basidiomycota</taxon>
        <taxon>Agaricomycotina</taxon>
        <taxon>Agaricomycetes</taxon>
        <taxon>Agaricomycetidae</taxon>
        <taxon>Agaricales</taxon>
        <taxon>Marasmiineae</taxon>
        <taxon>Omphalotaceae</taxon>
        <taxon>Gymnopus</taxon>
    </lineage>
</organism>
<keyword evidence="2" id="KW-0862">Zinc</keyword>
<keyword evidence="2" id="KW-0479">Metal-binding</keyword>
<dbReference type="GO" id="GO:0008270">
    <property type="term" value="F:zinc ion binding"/>
    <property type="evidence" value="ECO:0007669"/>
    <property type="project" value="UniProtKB-KW"/>
</dbReference>
<evidence type="ECO:0000256" key="1">
    <source>
        <dbReference type="PROSITE-ProRule" id="PRU00339"/>
    </source>
</evidence>
<reference evidence="5" key="1">
    <citation type="journal article" date="2019" name="Environ. Microbiol.">
        <title>Fungal ecological strategies reflected in gene transcription - a case study of two litter decomposers.</title>
        <authorList>
            <person name="Barbi F."/>
            <person name="Kohler A."/>
            <person name="Barry K."/>
            <person name="Baskaran P."/>
            <person name="Daum C."/>
            <person name="Fauchery L."/>
            <person name="Ihrmark K."/>
            <person name="Kuo A."/>
            <person name="LaButti K."/>
            <person name="Lipzen A."/>
            <person name="Morin E."/>
            <person name="Grigoriev I.V."/>
            <person name="Henrissat B."/>
            <person name="Lindahl B."/>
            <person name="Martin F."/>
        </authorList>
    </citation>
    <scope>NUCLEOTIDE SEQUENCE</scope>
    <source>
        <strain evidence="5">JB14</strain>
    </source>
</reference>
<proteinExistence type="predicted"/>